<evidence type="ECO:0000256" key="5">
    <source>
        <dbReference type="ARBA" id="ARBA00038405"/>
    </source>
</evidence>
<dbReference type="Gene3D" id="1.10.600.10">
    <property type="entry name" value="Farnesyl Diphosphate Synthase"/>
    <property type="match status" value="1"/>
</dbReference>
<dbReference type="CDD" id="cd00684">
    <property type="entry name" value="Terpene_cyclase_plant_C1"/>
    <property type="match status" value="1"/>
</dbReference>
<dbReference type="InterPro" id="IPR008949">
    <property type="entry name" value="Isoprenoid_synthase_dom_sf"/>
</dbReference>
<evidence type="ECO:0000259" key="7">
    <source>
        <dbReference type="Pfam" id="PF03936"/>
    </source>
</evidence>
<evidence type="ECO:0000256" key="1">
    <source>
        <dbReference type="ARBA" id="ARBA00022723"/>
    </source>
</evidence>
<dbReference type="SUPFAM" id="SSF48239">
    <property type="entry name" value="Terpenoid cyclases/Protein prenyltransferases"/>
    <property type="match status" value="1"/>
</dbReference>
<dbReference type="PANTHER" id="PTHR31225:SF242">
    <property type="entry name" value="TERPENOID SYNTHASE 9"/>
    <property type="match status" value="1"/>
</dbReference>
<evidence type="ECO:0000256" key="2">
    <source>
        <dbReference type="ARBA" id="ARBA00022842"/>
    </source>
</evidence>
<comment type="similarity">
    <text evidence="5">Belongs to the terpene synthase family. Tpsa subfamily.</text>
</comment>
<dbReference type="GeneID" id="104733760"/>
<proteinExistence type="inferred from homology"/>
<evidence type="ECO:0000313" key="10">
    <source>
        <dbReference type="RefSeq" id="XP_010451614.1"/>
    </source>
</evidence>
<dbReference type="InterPro" id="IPR001906">
    <property type="entry name" value="Terpene_synth_N"/>
</dbReference>
<keyword evidence="4" id="KW-0456">Lyase</keyword>
<dbReference type="RefSeq" id="XP_010451614.1">
    <property type="nucleotide sequence ID" value="XM_010453312.1"/>
</dbReference>
<feature type="domain" description="Terpene synthase N-terminal" evidence="6">
    <location>
        <begin position="364"/>
        <end position="437"/>
    </location>
</feature>
<evidence type="ECO:0000259" key="6">
    <source>
        <dbReference type="Pfam" id="PF01397"/>
    </source>
</evidence>
<evidence type="ECO:0000313" key="9">
    <source>
        <dbReference type="Proteomes" id="UP000694864"/>
    </source>
</evidence>
<keyword evidence="3" id="KW-0464">Manganese</keyword>
<keyword evidence="9" id="KW-1185">Reference proteome</keyword>
<dbReference type="InterPro" id="IPR050148">
    <property type="entry name" value="Terpene_synthase-like"/>
</dbReference>
<dbReference type="SUPFAM" id="SSF56672">
    <property type="entry name" value="DNA/RNA polymerases"/>
    <property type="match status" value="1"/>
</dbReference>
<dbReference type="InterPro" id="IPR044814">
    <property type="entry name" value="Terpene_cyclase_plant_C1"/>
</dbReference>
<keyword evidence="1" id="KW-0479">Metal-binding</keyword>
<dbReference type="CDD" id="cd09272">
    <property type="entry name" value="RNase_HI_RT_Ty1"/>
    <property type="match status" value="1"/>
</dbReference>
<dbReference type="Pfam" id="PF03936">
    <property type="entry name" value="Terpene_synth_C"/>
    <property type="match status" value="1"/>
</dbReference>
<sequence>MKDVNSDKWIDANRDEIDSMVKNEVWDIVPLTDGHKAVGCKWIFKTKLDCNGNVERYKARLVAKGFSQKEGINYSETFSPVSRKDSLRIIMALVAQYDLELHQMDVKTAFLNGDLQEEVYMRQPESFIIEGQEDMVCKLKKSIYGLKQASRQWYLKFDETITKFGFKENIVDPCIYLKISGSKFIFLGDKLNLKQCPQNEMEHNEMQKYPYASLVGSLMYAQSNPGLAHWKAAKKVLRYLKGTRNYMLTYQKSTHPQMVGFSDSDFDGCEDFRHCTLGYVYLLGGGAISWKSQKLELIYTSTMEAEYVACYEASIQGTWLRNFVSEFGVLNFVDKPLTLYCTELMVADIFTKALPPKTFMKHAENVFKRFTGDDGKFEQSLTGDAKGILSLYEAAHLGTTTDYILEEALSFTSSHLKSLLAGGACRPHFLRLIRNTLYLPQRWNMEAVIAREYISFYEQEEDHDKMLLKLAKLSFKSLQLHYIKELKTFIKWWMELDLTSKWPSQFRERIVEAWLAGLMMYYEPQFSGGRVIAAKFNYLLTILDDACDHACDHYFSIPELTRLVDCVERWSPDGVDTLEGISRIVFKLMLDVFDDIERGVRSKGSSYHLREMLEELKTLVRANLDLVKWAREIQVPSFEEHVEVGGIALTTYATLMYSFVGMGETVGKEAYEWVRSRPRLIKSLAAKGRLMDDMTDFENDMSNGFAANAINYYMKECLVTKEEAILDCQRMIWDINKTINEELLKTSDMPRRVLKQAHNFGRLLELLYTKSDDIYNCSDGKLKEYMVTLLIDPIRI</sequence>
<dbReference type="InterPro" id="IPR036965">
    <property type="entry name" value="Terpene_synth_N_sf"/>
</dbReference>
<dbReference type="InterPro" id="IPR013103">
    <property type="entry name" value="RVT_2"/>
</dbReference>
<organism evidence="9 10">
    <name type="scientific">Camelina sativa</name>
    <name type="common">False flax</name>
    <name type="synonym">Myagrum sativum</name>
    <dbReference type="NCBI Taxonomy" id="90675"/>
    <lineage>
        <taxon>Eukaryota</taxon>
        <taxon>Viridiplantae</taxon>
        <taxon>Streptophyta</taxon>
        <taxon>Embryophyta</taxon>
        <taxon>Tracheophyta</taxon>
        <taxon>Spermatophyta</taxon>
        <taxon>Magnoliopsida</taxon>
        <taxon>eudicotyledons</taxon>
        <taxon>Gunneridae</taxon>
        <taxon>Pentapetalae</taxon>
        <taxon>rosids</taxon>
        <taxon>malvids</taxon>
        <taxon>Brassicales</taxon>
        <taxon>Brassicaceae</taxon>
        <taxon>Camelineae</taxon>
        <taxon>Camelina</taxon>
    </lineage>
</organism>
<dbReference type="Pfam" id="PF07727">
    <property type="entry name" value="RVT_2"/>
    <property type="match status" value="1"/>
</dbReference>
<keyword evidence="2" id="KW-0460">Magnesium</keyword>
<feature type="domain" description="Reverse transcriptase Ty1/copia-type" evidence="8">
    <location>
        <begin position="23"/>
        <end position="187"/>
    </location>
</feature>
<dbReference type="PANTHER" id="PTHR31225">
    <property type="entry name" value="OS04G0344100 PROTEIN-RELATED"/>
    <property type="match status" value="1"/>
</dbReference>
<dbReference type="InterPro" id="IPR008930">
    <property type="entry name" value="Terpenoid_cyclase/PrenylTrfase"/>
</dbReference>
<feature type="domain" description="Terpene synthase metal-binding" evidence="7">
    <location>
        <begin position="495"/>
        <end position="737"/>
    </location>
</feature>
<evidence type="ECO:0000256" key="4">
    <source>
        <dbReference type="ARBA" id="ARBA00023239"/>
    </source>
</evidence>
<protein>
    <submittedName>
        <fullName evidence="10">(Z)-gamma-bisabolene synthase 1-like</fullName>
    </submittedName>
</protein>
<dbReference type="SUPFAM" id="SSF48576">
    <property type="entry name" value="Terpenoid synthases"/>
    <property type="match status" value="1"/>
</dbReference>
<evidence type="ECO:0000256" key="3">
    <source>
        <dbReference type="ARBA" id="ARBA00023211"/>
    </source>
</evidence>
<accession>A0ABM0V6H3</accession>
<dbReference type="Gene3D" id="1.50.10.130">
    <property type="entry name" value="Terpene synthase, N-terminal domain"/>
    <property type="match status" value="1"/>
</dbReference>
<reference evidence="10" key="2">
    <citation type="submission" date="2025-08" db="UniProtKB">
        <authorList>
            <consortium name="RefSeq"/>
        </authorList>
    </citation>
    <scope>IDENTIFICATION</scope>
    <source>
        <tissue evidence="10">Leaf</tissue>
    </source>
</reference>
<dbReference type="Pfam" id="PF01397">
    <property type="entry name" value="Terpene_synth"/>
    <property type="match status" value="1"/>
</dbReference>
<dbReference type="InterPro" id="IPR043502">
    <property type="entry name" value="DNA/RNA_pol_sf"/>
</dbReference>
<name>A0ABM0V6H3_CAMSA</name>
<reference evidence="9" key="1">
    <citation type="journal article" date="2014" name="Nat. Commun.">
        <title>The emerging biofuel crop Camelina sativa retains a highly undifferentiated hexaploid genome structure.</title>
        <authorList>
            <person name="Kagale S."/>
            <person name="Koh C."/>
            <person name="Nixon J."/>
            <person name="Bollina V."/>
            <person name="Clarke W.E."/>
            <person name="Tuteja R."/>
            <person name="Spillane C."/>
            <person name="Robinson S.J."/>
            <person name="Links M.G."/>
            <person name="Clarke C."/>
            <person name="Higgins E.E."/>
            <person name="Huebert T."/>
            <person name="Sharpe A.G."/>
            <person name="Parkin I.A."/>
        </authorList>
    </citation>
    <scope>NUCLEOTIDE SEQUENCE [LARGE SCALE GENOMIC DNA]</scope>
    <source>
        <strain evidence="9">cv. DH55</strain>
    </source>
</reference>
<dbReference type="InterPro" id="IPR005630">
    <property type="entry name" value="Terpene_synthase_metal-bd"/>
</dbReference>
<dbReference type="Proteomes" id="UP000694864">
    <property type="component" value="Chromosome 12"/>
</dbReference>
<gene>
    <name evidence="10" type="primary">LOC104733760</name>
</gene>
<evidence type="ECO:0000259" key="8">
    <source>
        <dbReference type="Pfam" id="PF07727"/>
    </source>
</evidence>